<dbReference type="SUPFAM" id="SSF53474">
    <property type="entry name" value="alpha/beta-Hydrolases"/>
    <property type="match status" value="1"/>
</dbReference>
<feature type="domain" description="AB hydrolase-1" evidence="1">
    <location>
        <begin position="37"/>
        <end position="282"/>
    </location>
</feature>
<dbReference type="Pfam" id="PF00561">
    <property type="entry name" value="Abhydrolase_1"/>
    <property type="match status" value="1"/>
</dbReference>
<gene>
    <name evidence="2" type="ORF">CH357_02760</name>
</gene>
<protein>
    <submittedName>
        <fullName evidence="2">Alpha/beta hydrolase</fullName>
    </submittedName>
</protein>
<dbReference type="GO" id="GO:0047372">
    <property type="term" value="F:monoacylglycerol lipase activity"/>
    <property type="evidence" value="ECO:0007669"/>
    <property type="project" value="TreeGrafter"/>
</dbReference>
<dbReference type="PANTHER" id="PTHR43798:SF33">
    <property type="entry name" value="HYDROLASE, PUTATIVE (AFU_ORTHOLOGUE AFUA_2G14860)-RELATED"/>
    <property type="match status" value="1"/>
</dbReference>
<keyword evidence="3" id="KW-1185">Reference proteome</keyword>
<dbReference type="RefSeq" id="WP_100705303.1">
    <property type="nucleotide sequence ID" value="NZ_NPDL01000010.1"/>
</dbReference>
<organism evidence="2 3">
    <name type="scientific">Leptospira hartskeerlii</name>
    <dbReference type="NCBI Taxonomy" id="2023177"/>
    <lineage>
        <taxon>Bacteria</taxon>
        <taxon>Pseudomonadati</taxon>
        <taxon>Spirochaetota</taxon>
        <taxon>Spirochaetia</taxon>
        <taxon>Leptospirales</taxon>
        <taxon>Leptospiraceae</taxon>
        <taxon>Leptospira</taxon>
    </lineage>
</organism>
<comment type="caution">
    <text evidence="2">The sequence shown here is derived from an EMBL/GenBank/DDBJ whole genome shotgun (WGS) entry which is preliminary data.</text>
</comment>
<reference evidence="2 3" key="1">
    <citation type="submission" date="2017-07" db="EMBL/GenBank/DDBJ databases">
        <title>Leptospira spp. isolated from tropical soils.</title>
        <authorList>
            <person name="Thibeaux R."/>
            <person name="Iraola G."/>
            <person name="Ferres I."/>
            <person name="Bierque E."/>
            <person name="Girault D."/>
            <person name="Soupe-Gilbert M.-E."/>
            <person name="Picardeau M."/>
            <person name="Goarant C."/>
        </authorList>
    </citation>
    <scope>NUCLEOTIDE SEQUENCE [LARGE SCALE GENOMIC DNA]</scope>
    <source>
        <strain evidence="2 3">MCA1-C-A1</strain>
    </source>
</reference>
<dbReference type="GO" id="GO:0016020">
    <property type="term" value="C:membrane"/>
    <property type="evidence" value="ECO:0007669"/>
    <property type="project" value="TreeGrafter"/>
</dbReference>
<dbReference type="OrthoDB" id="334507at2"/>
<evidence type="ECO:0000259" key="1">
    <source>
        <dbReference type="Pfam" id="PF00561"/>
    </source>
</evidence>
<evidence type="ECO:0000313" key="2">
    <source>
        <dbReference type="EMBL" id="PJZ27574.1"/>
    </source>
</evidence>
<accession>A0A2M9XIW1</accession>
<keyword evidence="2" id="KW-0378">Hydrolase</keyword>
<dbReference type="InterPro" id="IPR029058">
    <property type="entry name" value="AB_hydrolase_fold"/>
</dbReference>
<dbReference type="Proteomes" id="UP000232196">
    <property type="component" value="Unassembled WGS sequence"/>
</dbReference>
<evidence type="ECO:0000313" key="3">
    <source>
        <dbReference type="Proteomes" id="UP000232196"/>
    </source>
</evidence>
<dbReference type="PANTHER" id="PTHR43798">
    <property type="entry name" value="MONOACYLGLYCEROL LIPASE"/>
    <property type="match status" value="1"/>
</dbReference>
<dbReference type="EMBL" id="NPDN01000001">
    <property type="protein sequence ID" value="PJZ27574.1"/>
    <property type="molecule type" value="Genomic_DNA"/>
</dbReference>
<dbReference type="AlphaFoldDB" id="A0A2M9XIW1"/>
<proteinExistence type="predicted"/>
<dbReference type="GO" id="GO:0046464">
    <property type="term" value="P:acylglycerol catabolic process"/>
    <property type="evidence" value="ECO:0007669"/>
    <property type="project" value="TreeGrafter"/>
</dbReference>
<dbReference type="InterPro" id="IPR000073">
    <property type="entry name" value="AB_hydrolase_1"/>
</dbReference>
<dbReference type="InterPro" id="IPR050266">
    <property type="entry name" value="AB_hydrolase_sf"/>
</dbReference>
<sequence>MSEPLWRTHPLAWKASGAFFEWKKRKLFYRTGGEGEALLLLHGFPTSSWDWKDVWETLTHQYKVLTLDYLGFGFSEKPKDGHYSIFEYADQAEYFLQEQGIKKVHILAHDLGDTVAQELVARFREKLSGQRIGGPDLESVFFLNGGIFPETHRPRAVQKLLNGPLGFLFSRLVNKTSFQKSFSEVFGPNTKPNREELDGFWECVNNGGGKAIYHKLIRYMRERKIFRDRWVGAVLDCPIPYALADGLEDPVSGRHVVDRLREMRPDAKVYELPGIGHYPQTEAANQVLKAYSNFRSIL</sequence>
<name>A0A2M9XIW1_9LEPT</name>
<dbReference type="Gene3D" id="3.40.50.1820">
    <property type="entry name" value="alpha/beta hydrolase"/>
    <property type="match status" value="1"/>
</dbReference>